<keyword evidence="4 12" id="KW-0001">2Fe-2S</keyword>
<name>W0DGN8_9AQUI</name>
<keyword evidence="8 12" id="KW-0408">Iron</keyword>
<dbReference type="InterPro" id="IPR019480">
    <property type="entry name" value="Dihydroorotate_DH_Fe-S-bd"/>
</dbReference>
<proteinExistence type="inferred from homology"/>
<evidence type="ECO:0000256" key="9">
    <source>
        <dbReference type="ARBA" id="ARBA00023014"/>
    </source>
</evidence>
<dbReference type="Gene3D" id="2.40.30.10">
    <property type="entry name" value="Translation factors"/>
    <property type="match status" value="1"/>
</dbReference>
<evidence type="ECO:0000256" key="10">
    <source>
        <dbReference type="ARBA" id="ARBA00034078"/>
    </source>
</evidence>
<dbReference type="RefSeq" id="WP_025306493.1">
    <property type="nucleotide sequence ID" value="NZ_CP007028.1"/>
</dbReference>
<dbReference type="InterPro" id="IPR050353">
    <property type="entry name" value="PyrK_electron_transfer"/>
</dbReference>
<keyword evidence="2" id="KW-0813">Transport</keyword>
<evidence type="ECO:0000256" key="6">
    <source>
        <dbReference type="ARBA" id="ARBA00022827"/>
    </source>
</evidence>
<dbReference type="Pfam" id="PF10418">
    <property type="entry name" value="DHODB_Fe-S_bind"/>
    <property type="match status" value="1"/>
</dbReference>
<sequence>MRELRVKVLKNLEVGPQTYLMELEFPFPEEIKPGHFVMLKGWNGLDPMGRRAFAIADKKEDRISIYYQVVGRGTALMARLKEGDSVEILGPLGNRLFRLDGQKHLLLGGGIGMPGLSLLAKELKALGKEVFVCYGARSSSLLVMKEWLKENGIEHKLFTDDGSEGQRGSVLQALKDFDESWVVHACGPKKMLKALKEMAKGREVYLSLEADMACGWGVCLGCVVPSKDGKFLRVCYEGPVFPAEEVVL</sequence>
<dbReference type="STRING" id="75906.THERU_06810"/>
<dbReference type="InterPro" id="IPR012165">
    <property type="entry name" value="Cyt_c3_hydrogenase_gsu"/>
</dbReference>
<dbReference type="GO" id="GO:0046872">
    <property type="term" value="F:metal ion binding"/>
    <property type="evidence" value="ECO:0007669"/>
    <property type="project" value="UniProtKB-KW"/>
</dbReference>
<dbReference type="EMBL" id="CP007028">
    <property type="protein sequence ID" value="AHE96422.1"/>
    <property type="molecule type" value="Genomic_DNA"/>
</dbReference>
<dbReference type="SUPFAM" id="SSF52343">
    <property type="entry name" value="Ferredoxin reductase-like, C-terminal NADP-linked domain"/>
    <property type="match status" value="1"/>
</dbReference>
<evidence type="ECO:0000256" key="5">
    <source>
        <dbReference type="ARBA" id="ARBA00022723"/>
    </source>
</evidence>
<comment type="cofactor">
    <cofactor evidence="12">
        <name>[2Fe-2S] cluster</name>
        <dbReference type="ChEBI" id="CHEBI:190135"/>
    </cofactor>
    <text evidence="12">Binds 1 [2Fe-2S] cluster per subunit.</text>
</comment>
<feature type="binding site" evidence="12">
    <location>
        <position position="235"/>
    </location>
    <ligand>
        <name>[2Fe-2S] cluster</name>
        <dbReference type="ChEBI" id="CHEBI:190135"/>
    </ligand>
</feature>
<dbReference type="Gene3D" id="2.10.240.10">
    <property type="entry name" value="Dihydroorotate dehydrogenase, electron transfer subunit"/>
    <property type="match status" value="1"/>
</dbReference>
<dbReference type="HOGENOM" id="CLU_003827_1_2_0"/>
<dbReference type="AlphaFoldDB" id="W0DGN8"/>
<keyword evidence="15" id="KW-1185">Reference proteome</keyword>
<dbReference type="PANTHER" id="PTHR43513">
    <property type="entry name" value="DIHYDROOROTATE DEHYDROGENASE B (NAD(+)), ELECTRON TRANSFER SUBUNIT"/>
    <property type="match status" value="1"/>
</dbReference>
<dbReference type="GO" id="GO:0006221">
    <property type="term" value="P:pyrimidine nucleotide biosynthetic process"/>
    <property type="evidence" value="ECO:0007669"/>
    <property type="project" value="InterPro"/>
</dbReference>
<keyword evidence="9 12" id="KW-0411">Iron-sulfur</keyword>
<dbReference type="InterPro" id="IPR017927">
    <property type="entry name" value="FAD-bd_FR_type"/>
</dbReference>
<dbReference type="GO" id="GO:0016491">
    <property type="term" value="F:oxidoreductase activity"/>
    <property type="evidence" value="ECO:0007669"/>
    <property type="project" value="InterPro"/>
</dbReference>
<evidence type="ECO:0000256" key="12">
    <source>
        <dbReference type="PIRSR" id="PIRSR006816-2"/>
    </source>
</evidence>
<evidence type="ECO:0000313" key="15">
    <source>
        <dbReference type="Proteomes" id="UP000018914"/>
    </source>
</evidence>
<dbReference type="SUPFAM" id="SSF63380">
    <property type="entry name" value="Riboflavin synthase domain-like"/>
    <property type="match status" value="1"/>
</dbReference>
<dbReference type="GO" id="GO:0050660">
    <property type="term" value="F:flavin adenine dinucleotide binding"/>
    <property type="evidence" value="ECO:0007669"/>
    <property type="project" value="InterPro"/>
</dbReference>
<dbReference type="PATRIC" id="fig|75906.3.peg.1321"/>
<dbReference type="InterPro" id="IPR037117">
    <property type="entry name" value="Dihydroorotate_DH_ele_sf"/>
</dbReference>
<feature type="binding site" evidence="11">
    <location>
        <begin position="73"/>
        <end position="74"/>
    </location>
    <ligand>
        <name>FAD</name>
        <dbReference type="ChEBI" id="CHEBI:57692"/>
    </ligand>
</feature>
<comment type="similarity">
    <text evidence="1">Belongs to the PyrK family.</text>
</comment>
<feature type="domain" description="FAD-binding FR-type" evidence="13">
    <location>
        <begin position="1"/>
        <end position="98"/>
    </location>
</feature>
<evidence type="ECO:0000313" key="14">
    <source>
        <dbReference type="EMBL" id="AHE96422.1"/>
    </source>
</evidence>
<dbReference type="Proteomes" id="UP000018914">
    <property type="component" value="Chromosome"/>
</dbReference>
<evidence type="ECO:0000256" key="1">
    <source>
        <dbReference type="ARBA" id="ARBA00006422"/>
    </source>
</evidence>
<dbReference type="PROSITE" id="PS51384">
    <property type="entry name" value="FAD_FR"/>
    <property type="match status" value="1"/>
</dbReference>
<feature type="binding site" evidence="12">
    <location>
        <position position="222"/>
    </location>
    <ligand>
        <name>[2Fe-2S] cluster</name>
        <dbReference type="ChEBI" id="CHEBI:190135"/>
    </ligand>
</feature>
<feature type="binding site" evidence="12">
    <location>
        <position position="214"/>
    </location>
    <ligand>
        <name>[2Fe-2S] cluster</name>
        <dbReference type="ChEBI" id="CHEBI:190135"/>
    </ligand>
</feature>
<dbReference type="PANTHER" id="PTHR43513:SF3">
    <property type="entry name" value="DIHYDROOROTATE DEHYDROGENASE B (NAD(+)), ELECTRON TRANSFER SUBUNIT-RELATED"/>
    <property type="match status" value="1"/>
</dbReference>
<protein>
    <submittedName>
        <fullName evidence="14">Dihydroorotate dehydrogenase</fullName>
    </submittedName>
</protein>
<dbReference type="CDD" id="cd06218">
    <property type="entry name" value="DHOD_e_trans"/>
    <property type="match status" value="1"/>
</dbReference>
<dbReference type="GO" id="GO:0051537">
    <property type="term" value="F:2 iron, 2 sulfur cluster binding"/>
    <property type="evidence" value="ECO:0007669"/>
    <property type="project" value="UniProtKB-KW"/>
</dbReference>
<feature type="binding site" evidence="12">
    <location>
        <position position="219"/>
    </location>
    <ligand>
        <name>[2Fe-2S] cluster</name>
        <dbReference type="ChEBI" id="CHEBI:190135"/>
    </ligand>
</feature>
<evidence type="ECO:0000256" key="3">
    <source>
        <dbReference type="ARBA" id="ARBA00022630"/>
    </source>
</evidence>
<accession>W0DGN8</accession>
<dbReference type="OrthoDB" id="9789468at2"/>
<comment type="cofactor">
    <cofactor evidence="11">
        <name>FAD</name>
        <dbReference type="ChEBI" id="CHEBI:57692"/>
    </cofactor>
    <text evidence="11">Binds 1 FAD per subunit.</text>
</comment>
<dbReference type="KEGG" id="trd:THERU_06810"/>
<evidence type="ECO:0000256" key="11">
    <source>
        <dbReference type="PIRSR" id="PIRSR006816-1"/>
    </source>
</evidence>
<reference evidence="14 15" key="1">
    <citation type="submission" date="2013-12" db="EMBL/GenBank/DDBJ databases">
        <authorList>
            <consortium name="DOE Joint Genome Institute"/>
            <person name="Eisen J."/>
            <person name="Huntemann M."/>
            <person name="Han J."/>
            <person name="Chen A."/>
            <person name="Kyrpides N."/>
            <person name="Mavromatis K."/>
            <person name="Markowitz V."/>
            <person name="Palaniappan K."/>
            <person name="Ivanova N."/>
            <person name="Schaumberg A."/>
            <person name="Pati A."/>
            <person name="Liolios K."/>
            <person name="Nordberg H.P."/>
            <person name="Cantor M.N."/>
            <person name="Hua S.X."/>
            <person name="Woyke T."/>
        </authorList>
    </citation>
    <scope>NUCLEOTIDE SEQUENCE [LARGE SCALE GENOMIC DNA]</scope>
    <source>
        <strain evidence="14 15">DSM 23557</strain>
    </source>
</reference>
<organism evidence="15">
    <name type="scientific">Thermocrinis ruber</name>
    <dbReference type="NCBI Taxonomy" id="75906"/>
    <lineage>
        <taxon>Bacteria</taxon>
        <taxon>Pseudomonadati</taxon>
        <taxon>Aquificota</taxon>
        <taxon>Aquificia</taxon>
        <taxon>Aquificales</taxon>
        <taxon>Aquificaceae</taxon>
        <taxon>Thermocrinis</taxon>
    </lineage>
</organism>
<dbReference type="eggNOG" id="COG0543">
    <property type="taxonomic scope" value="Bacteria"/>
</dbReference>
<dbReference type="Gene3D" id="3.40.50.80">
    <property type="entry name" value="Nucleotide-binding domain of ferredoxin-NADP reductase (FNR) module"/>
    <property type="match status" value="1"/>
</dbReference>
<evidence type="ECO:0000256" key="7">
    <source>
        <dbReference type="ARBA" id="ARBA00022982"/>
    </source>
</evidence>
<evidence type="ECO:0000256" key="4">
    <source>
        <dbReference type="ARBA" id="ARBA00022714"/>
    </source>
</evidence>
<dbReference type="InterPro" id="IPR017938">
    <property type="entry name" value="Riboflavin_synthase-like_b-brl"/>
</dbReference>
<keyword evidence="5 12" id="KW-0479">Metal-binding</keyword>
<dbReference type="InterPro" id="IPR039261">
    <property type="entry name" value="FNR_nucleotide-bd"/>
</dbReference>
<keyword evidence="3 11" id="KW-0285">Flavoprotein</keyword>
<gene>
    <name evidence="14" type="ORF">THERU_06810</name>
</gene>
<evidence type="ECO:0000256" key="2">
    <source>
        <dbReference type="ARBA" id="ARBA00022448"/>
    </source>
</evidence>
<keyword evidence="6 11" id="KW-0274">FAD</keyword>
<evidence type="ECO:0000259" key="13">
    <source>
        <dbReference type="PROSITE" id="PS51384"/>
    </source>
</evidence>
<comment type="cofactor">
    <cofactor evidence="10">
        <name>[2Fe-2S] cluster</name>
        <dbReference type="ChEBI" id="CHEBI:190135"/>
    </cofactor>
</comment>
<dbReference type="PIRSF" id="PIRSF006816">
    <property type="entry name" value="Cyc3_hyd_g"/>
    <property type="match status" value="1"/>
</dbReference>
<keyword evidence="7" id="KW-0249">Electron transport</keyword>
<evidence type="ECO:0000256" key="8">
    <source>
        <dbReference type="ARBA" id="ARBA00023004"/>
    </source>
</evidence>